<name>A0A922L9B6_DERFA</name>
<keyword evidence="2" id="KW-0812">Transmembrane</keyword>
<sequence length="182" mass="21762">MLIFIIMDLNGYKFSTKFAYVLMILVTFILLFSISLILRAIKIIIDDYRTRRQMIFHWNDLNHPSSMSNQIDDEQQQQEENDENQQMNRRISSSKCKRELLGSTEYHETLNIFPLIIFFSLHKWTRCCSTNNNNDHGDHYTIEFMRNKFSKNINDCHQCRLSIAWTFCHTKGSIIKYCSEKK</sequence>
<dbReference type="Proteomes" id="UP000790347">
    <property type="component" value="Unassembled WGS sequence"/>
</dbReference>
<feature type="transmembrane region" description="Helical" evidence="2">
    <location>
        <begin position="20"/>
        <end position="45"/>
    </location>
</feature>
<keyword evidence="4" id="KW-1185">Reference proteome</keyword>
<evidence type="ECO:0000256" key="2">
    <source>
        <dbReference type="SAM" id="Phobius"/>
    </source>
</evidence>
<proteinExistence type="predicted"/>
<gene>
    <name evidence="3" type="ORF">DERF_001370</name>
</gene>
<feature type="compositionally biased region" description="Acidic residues" evidence="1">
    <location>
        <begin position="71"/>
        <end position="83"/>
    </location>
</feature>
<keyword evidence="2" id="KW-1133">Transmembrane helix</keyword>
<dbReference type="AlphaFoldDB" id="A0A922L9B6"/>
<dbReference type="EMBL" id="ASGP02000001">
    <property type="protein sequence ID" value="KAH9527349.1"/>
    <property type="molecule type" value="Genomic_DNA"/>
</dbReference>
<comment type="caution">
    <text evidence="3">The sequence shown here is derived from an EMBL/GenBank/DDBJ whole genome shotgun (WGS) entry which is preliminary data.</text>
</comment>
<keyword evidence="2" id="KW-0472">Membrane</keyword>
<reference evidence="3" key="1">
    <citation type="submission" date="2013-05" db="EMBL/GenBank/DDBJ databases">
        <authorList>
            <person name="Yim A.K.Y."/>
            <person name="Chan T.F."/>
            <person name="Ji K.M."/>
            <person name="Liu X.Y."/>
            <person name="Zhou J.W."/>
            <person name="Li R.Q."/>
            <person name="Yang K.Y."/>
            <person name="Li J."/>
            <person name="Li M."/>
            <person name="Law P.T.W."/>
            <person name="Wu Y.L."/>
            <person name="Cai Z.L."/>
            <person name="Qin H."/>
            <person name="Bao Y."/>
            <person name="Leung R.K.K."/>
            <person name="Ng P.K.S."/>
            <person name="Zou J."/>
            <person name="Zhong X.J."/>
            <person name="Ran P.X."/>
            <person name="Zhong N.S."/>
            <person name="Liu Z.G."/>
            <person name="Tsui S.K.W."/>
        </authorList>
    </citation>
    <scope>NUCLEOTIDE SEQUENCE</scope>
    <source>
        <strain evidence="3">Derf</strain>
        <tissue evidence="3">Whole organism</tissue>
    </source>
</reference>
<evidence type="ECO:0000256" key="1">
    <source>
        <dbReference type="SAM" id="MobiDB-lite"/>
    </source>
</evidence>
<evidence type="ECO:0000313" key="3">
    <source>
        <dbReference type="EMBL" id="KAH9527349.1"/>
    </source>
</evidence>
<organism evidence="3 4">
    <name type="scientific">Dermatophagoides farinae</name>
    <name type="common">American house dust mite</name>
    <dbReference type="NCBI Taxonomy" id="6954"/>
    <lineage>
        <taxon>Eukaryota</taxon>
        <taxon>Metazoa</taxon>
        <taxon>Ecdysozoa</taxon>
        <taxon>Arthropoda</taxon>
        <taxon>Chelicerata</taxon>
        <taxon>Arachnida</taxon>
        <taxon>Acari</taxon>
        <taxon>Acariformes</taxon>
        <taxon>Sarcoptiformes</taxon>
        <taxon>Astigmata</taxon>
        <taxon>Psoroptidia</taxon>
        <taxon>Analgoidea</taxon>
        <taxon>Pyroglyphidae</taxon>
        <taxon>Dermatophagoidinae</taxon>
        <taxon>Dermatophagoides</taxon>
    </lineage>
</organism>
<accession>A0A922L9B6</accession>
<feature type="region of interest" description="Disordered" evidence="1">
    <location>
        <begin position="67"/>
        <end position="91"/>
    </location>
</feature>
<reference evidence="3" key="2">
    <citation type="journal article" date="2022" name="Res Sq">
        <title>Comparative Genomics Reveals Insights into the Divergent Evolution of Astigmatic Mites and Household Pest Adaptations.</title>
        <authorList>
            <person name="Xiong Q."/>
            <person name="Wan A.T.-Y."/>
            <person name="Liu X.-Y."/>
            <person name="Fung C.S.-H."/>
            <person name="Xiao X."/>
            <person name="Malainual N."/>
            <person name="Hou J."/>
            <person name="Wang L."/>
            <person name="Wang M."/>
            <person name="Yang K."/>
            <person name="Cui Y."/>
            <person name="Leung E."/>
            <person name="Nong W."/>
            <person name="Shin S.-K."/>
            <person name="Au S."/>
            <person name="Jeong K.Y."/>
            <person name="Chew F.T."/>
            <person name="Hui J."/>
            <person name="Leung T.F."/>
            <person name="Tungtrongchitr A."/>
            <person name="Zhong N."/>
            <person name="Liu Z."/>
            <person name="Tsui S."/>
        </authorList>
    </citation>
    <scope>NUCLEOTIDE SEQUENCE</scope>
    <source>
        <strain evidence="3">Derf</strain>
        <tissue evidence="3">Whole organism</tissue>
    </source>
</reference>
<protein>
    <submittedName>
        <fullName evidence="3">Uncharacterized protein</fullName>
    </submittedName>
</protein>
<evidence type="ECO:0000313" key="4">
    <source>
        <dbReference type="Proteomes" id="UP000790347"/>
    </source>
</evidence>